<evidence type="ECO:0000313" key="3">
    <source>
        <dbReference type="Proteomes" id="UP000318693"/>
    </source>
</evidence>
<dbReference type="AlphaFoldDB" id="A0A552WVH7"/>
<feature type="compositionally biased region" description="Basic and acidic residues" evidence="1">
    <location>
        <begin position="76"/>
        <end position="85"/>
    </location>
</feature>
<feature type="region of interest" description="Disordered" evidence="1">
    <location>
        <begin position="66"/>
        <end position="85"/>
    </location>
</feature>
<comment type="caution">
    <text evidence="2">The sequence shown here is derived from an EMBL/GenBank/DDBJ whole genome shotgun (WGS) entry which is preliminary data.</text>
</comment>
<proteinExistence type="predicted"/>
<name>A0A552WVH7_9MICO</name>
<keyword evidence="3" id="KW-1185">Reference proteome</keyword>
<accession>A0A552WVH7</accession>
<evidence type="ECO:0000256" key="1">
    <source>
        <dbReference type="SAM" id="MobiDB-lite"/>
    </source>
</evidence>
<organism evidence="2 3">
    <name type="scientific">Georgenia yuyongxinii</name>
    <dbReference type="NCBI Taxonomy" id="2589797"/>
    <lineage>
        <taxon>Bacteria</taxon>
        <taxon>Bacillati</taxon>
        <taxon>Actinomycetota</taxon>
        <taxon>Actinomycetes</taxon>
        <taxon>Micrococcales</taxon>
        <taxon>Bogoriellaceae</taxon>
        <taxon>Georgenia</taxon>
    </lineage>
</organism>
<sequence>MNDEVISSRVEIHLARKPPAARVARAAGVSEVKVSGTVLTCLVCGIFQPLLESLQGYEVVCLWSSPAGSSRSLGMGEDRSPAPLE</sequence>
<protein>
    <submittedName>
        <fullName evidence="2">Uncharacterized protein</fullName>
    </submittedName>
</protein>
<dbReference type="Proteomes" id="UP000318693">
    <property type="component" value="Unassembled WGS sequence"/>
</dbReference>
<gene>
    <name evidence="2" type="ORF">FJ693_04280</name>
</gene>
<dbReference type="EMBL" id="VJXR01000007">
    <property type="protein sequence ID" value="TRW46715.1"/>
    <property type="molecule type" value="Genomic_DNA"/>
</dbReference>
<reference evidence="2 3" key="1">
    <citation type="submission" date="2019-07" db="EMBL/GenBank/DDBJ databases">
        <title>Georgenia wutianyii sp. nov. and Georgenia *** sp. nov. isolated from plateau pika (Ochotona curzoniae) in the Qinghai-Tibet plateau of China.</title>
        <authorList>
            <person name="Tian Z."/>
        </authorList>
    </citation>
    <scope>NUCLEOTIDE SEQUENCE [LARGE SCALE GENOMIC DNA]</scope>
    <source>
        <strain evidence="2 3">Z446</strain>
    </source>
</reference>
<dbReference type="RefSeq" id="WP_143417296.1">
    <property type="nucleotide sequence ID" value="NZ_VJXR01000007.1"/>
</dbReference>
<evidence type="ECO:0000313" key="2">
    <source>
        <dbReference type="EMBL" id="TRW46715.1"/>
    </source>
</evidence>